<keyword evidence="2" id="KW-1185">Reference proteome</keyword>
<evidence type="ECO:0000313" key="2">
    <source>
        <dbReference type="Proteomes" id="UP001152795"/>
    </source>
</evidence>
<proteinExistence type="predicted"/>
<accession>A0A6S7IK12</accession>
<name>A0A6S7IK12_PARCT</name>
<evidence type="ECO:0000313" key="1">
    <source>
        <dbReference type="EMBL" id="CAB4019425.1"/>
    </source>
</evidence>
<organism evidence="1 2">
    <name type="scientific">Paramuricea clavata</name>
    <name type="common">Red gorgonian</name>
    <name type="synonym">Violescent sea-whip</name>
    <dbReference type="NCBI Taxonomy" id="317549"/>
    <lineage>
        <taxon>Eukaryota</taxon>
        <taxon>Metazoa</taxon>
        <taxon>Cnidaria</taxon>
        <taxon>Anthozoa</taxon>
        <taxon>Octocorallia</taxon>
        <taxon>Malacalcyonacea</taxon>
        <taxon>Plexauridae</taxon>
        <taxon>Paramuricea</taxon>
    </lineage>
</organism>
<protein>
    <submittedName>
        <fullName evidence="1">Uncharacterized protein</fullName>
    </submittedName>
</protein>
<sequence length="67" mass="7620">CEQPVCNKSTSCSRFAPETSKGWKAGFKVASCRKCCEQQEQREEIAVKEQSKSTPQKPVKIRKTKRT</sequence>
<feature type="non-terminal residue" evidence="1">
    <location>
        <position position="1"/>
    </location>
</feature>
<gene>
    <name evidence="1" type="ORF">PACLA_8A013294</name>
</gene>
<dbReference type="Proteomes" id="UP001152795">
    <property type="component" value="Unassembled WGS sequence"/>
</dbReference>
<feature type="non-terminal residue" evidence="1">
    <location>
        <position position="67"/>
    </location>
</feature>
<dbReference type="AlphaFoldDB" id="A0A6S7IK12"/>
<reference evidence="1" key="1">
    <citation type="submission" date="2020-04" db="EMBL/GenBank/DDBJ databases">
        <authorList>
            <person name="Alioto T."/>
            <person name="Alioto T."/>
            <person name="Gomez Garrido J."/>
        </authorList>
    </citation>
    <scope>NUCLEOTIDE SEQUENCE</scope>
    <source>
        <strain evidence="1">A484AB</strain>
    </source>
</reference>
<dbReference type="EMBL" id="CACRXK020010448">
    <property type="protein sequence ID" value="CAB4019425.1"/>
    <property type="molecule type" value="Genomic_DNA"/>
</dbReference>
<comment type="caution">
    <text evidence="1">The sequence shown here is derived from an EMBL/GenBank/DDBJ whole genome shotgun (WGS) entry which is preliminary data.</text>
</comment>